<reference evidence="3" key="1">
    <citation type="submission" date="2021-03" db="EMBL/GenBank/DDBJ databases">
        <authorList>
            <person name="Wang G."/>
        </authorList>
    </citation>
    <scope>NUCLEOTIDE SEQUENCE</scope>
    <source>
        <strain evidence="3">KCTC 12899</strain>
    </source>
</reference>
<gene>
    <name evidence="3" type="ORF">J3U88_13735</name>
</gene>
<feature type="signal peptide" evidence="2">
    <location>
        <begin position="1"/>
        <end position="16"/>
    </location>
</feature>
<keyword evidence="1" id="KW-0175">Coiled coil</keyword>
<evidence type="ECO:0000256" key="1">
    <source>
        <dbReference type="SAM" id="Coils"/>
    </source>
</evidence>
<dbReference type="AlphaFoldDB" id="A0A8J7Q762"/>
<protein>
    <submittedName>
        <fullName evidence="3">Uncharacterized protein</fullName>
    </submittedName>
</protein>
<dbReference type="Proteomes" id="UP000664417">
    <property type="component" value="Unassembled WGS sequence"/>
</dbReference>
<evidence type="ECO:0000313" key="3">
    <source>
        <dbReference type="EMBL" id="MBO1319531.1"/>
    </source>
</evidence>
<dbReference type="EMBL" id="JAFREP010000013">
    <property type="protein sequence ID" value="MBO1319531.1"/>
    <property type="molecule type" value="Genomic_DNA"/>
</dbReference>
<sequence>MKYVIVILLCLSTAYAQDLPVFKEGEELRAADLMTLVSEIETLRSEVELLKEQIEVAKSSNPGGKIKVPPINERANSVGDTFVWMKSARYNSEKLIVDIIIRSKEDQKVTFLHPVLHDSNGNSWNVLRGNLYAGNTRNKYKNQIAHTLVKDIDTRIRYIFEQVKSRPNFVARIDIPFVIKGTSEKLILKDIPVEGS</sequence>
<evidence type="ECO:0000256" key="2">
    <source>
        <dbReference type="SAM" id="SignalP"/>
    </source>
</evidence>
<evidence type="ECO:0000313" key="4">
    <source>
        <dbReference type="Proteomes" id="UP000664417"/>
    </source>
</evidence>
<proteinExistence type="predicted"/>
<keyword evidence="4" id="KW-1185">Reference proteome</keyword>
<accession>A0A8J7Q762</accession>
<name>A0A8J7Q762_9BACT</name>
<keyword evidence="2" id="KW-0732">Signal</keyword>
<feature type="coiled-coil region" evidence="1">
    <location>
        <begin position="33"/>
        <end position="60"/>
    </location>
</feature>
<comment type="caution">
    <text evidence="3">The sequence shown here is derived from an EMBL/GenBank/DDBJ whole genome shotgun (WGS) entry which is preliminary data.</text>
</comment>
<feature type="chain" id="PRO_5035247243" evidence="2">
    <location>
        <begin position="17"/>
        <end position="196"/>
    </location>
</feature>
<organism evidence="3 4">
    <name type="scientific">Acanthopleuribacter pedis</name>
    <dbReference type="NCBI Taxonomy" id="442870"/>
    <lineage>
        <taxon>Bacteria</taxon>
        <taxon>Pseudomonadati</taxon>
        <taxon>Acidobacteriota</taxon>
        <taxon>Holophagae</taxon>
        <taxon>Acanthopleuribacterales</taxon>
        <taxon>Acanthopleuribacteraceae</taxon>
        <taxon>Acanthopleuribacter</taxon>
    </lineage>
</organism>
<dbReference type="RefSeq" id="WP_207859438.1">
    <property type="nucleotide sequence ID" value="NZ_JAFREP010000013.1"/>
</dbReference>